<proteinExistence type="inferred from homology"/>
<keyword evidence="9" id="KW-0735">Signal-anchor</keyword>
<dbReference type="GeneID" id="96008857"/>
<dbReference type="AlphaFoldDB" id="A0AB34KFI5"/>
<evidence type="ECO:0000256" key="8">
    <source>
        <dbReference type="ARBA" id="ARBA00022741"/>
    </source>
</evidence>
<dbReference type="EMBL" id="JAAQHG020000030">
    <property type="protein sequence ID" value="KAL1583943.1"/>
    <property type="molecule type" value="Genomic_DNA"/>
</dbReference>
<evidence type="ECO:0000256" key="6">
    <source>
        <dbReference type="ARBA" id="ARBA00022679"/>
    </source>
</evidence>
<evidence type="ECO:0000256" key="3">
    <source>
        <dbReference type="ARBA" id="ARBA00006462"/>
    </source>
</evidence>
<evidence type="ECO:0000256" key="5">
    <source>
        <dbReference type="ARBA" id="ARBA00022676"/>
    </source>
</evidence>
<dbReference type="GO" id="GO:0016263">
    <property type="term" value="F:glycoprotein-N-acetylgalactosamine 3-beta-galactosyltransferase activity"/>
    <property type="evidence" value="ECO:0007669"/>
    <property type="project" value="UniProtKB-EC"/>
</dbReference>
<comment type="subcellular location">
    <subcellularLocation>
        <location evidence="1">Membrane</location>
        <topology evidence="1">Single-pass type II membrane protein</topology>
    </subcellularLocation>
</comment>
<dbReference type="GO" id="GO:0000166">
    <property type="term" value="F:nucleotide binding"/>
    <property type="evidence" value="ECO:0007669"/>
    <property type="project" value="UniProtKB-KW"/>
</dbReference>
<keyword evidence="11" id="KW-0472">Membrane</keyword>
<evidence type="ECO:0000313" key="13">
    <source>
        <dbReference type="EMBL" id="KAL1583943.1"/>
    </source>
</evidence>
<evidence type="ECO:0000256" key="1">
    <source>
        <dbReference type="ARBA" id="ARBA00004606"/>
    </source>
</evidence>
<dbReference type="InterPro" id="IPR003378">
    <property type="entry name" value="Fringe-like_glycosylTrfase"/>
</dbReference>
<keyword evidence="14" id="KW-1185">Reference proteome</keyword>
<evidence type="ECO:0000256" key="10">
    <source>
        <dbReference type="ARBA" id="ARBA00022989"/>
    </source>
</evidence>
<evidence type="ECO:0000313" key="14">
    <source>
        <dbReference type="Proteomes" id="UP000803884"/>
    </source>
</evidence>
<keyword evidence="7" id="KW-0812">Transmembrane</keyword>
<comment type="similarity">
    <text evidence="3">Belongs to the glycosyltransferase 31 family. Beta3-Gal-T subfamily.</text>
</comment>
<reference evidence="13 14" key="1">
    <citation type="journal article" date="2020" name="Microbiol. Resour. Announc.">
        <title>Draft Genome Sequence of a Cladosporium Species Isolated from the Mesophotic Ascidian Didemnum maculosum.</title>
        <authorList>
            <person name="Gioti A."/>
            <person name="Siaperas R."/>
            <person name="Nikolaivits E."/>
            <person name="Le Goff G."/>
            <person name="Ouazzani J."/>
            <person name="Kotoulas G."/>
            <person name="Topakas E."/>
        </authorList>
    </citation>
    <scope>NUCLEOTIDE SEQUENCE [LARGE SCALE GENOMIC DNA]</scope>
    <source>
        <strain evidence="13 14">TM138-S3</strain>
    </source>
</reference>
<keyword evidence="6" id="KW-0808">Transferase</keyword>
<keyword evidence="5" id="KW-0328">Glycosyltransferase</keyword>
<evidence type="ECO:0000256" key="11">
    <source>
        <dbReference type="ARBA" id="ARBA00023136"/>
    </source>
</evidence>
<comment type="caution">
    <text evidence="13">The sequence shown here is derived from an EMBL/GenBank/DDBJ whole genome shotgun (WGS) entry which is preliminary data.</text>
</comment>
<feature type="domain" description="Fringe-like glycosyltransferase" evidence="12">
    <location>
        <begin position="120"/>
        <end position="212"/>
    </location>
</feature>
<evidence type="ECO:0000256" key="7">
    <source>
        <dbReference type="ARBA" id="ARBA00022692"/>
    </source>
</evidence>
<gene>
    <name evidence="13" type="ORF">WHR41_07414</name>
</gene>
<sequence length="381" mass="43390">MILKTGSTELKDKLPIHFRTTLRCYPNYLIFSDHAERYGGENIIDALEEVHASIKAEHEDFALYRRLQRFGRISLGESELSGPASLPQDGKTGMLTNPGWKLDKWKFLPMIRRTLEEYPDKKWYVLVETDTYIFWSTLLTYLAVLDPSKPYYTGSQMQIGDVLFAHGGSGFAISRPALEKAVAQYLEHKAEFEDFTSSHWAGDCVLGKVIKDSGTSLTWAWPIWLGIDIGNMDYNLTDYGHRLWCSPTVSYHHLSPSTVEDLWHFEQEWIARQDTGSPAFLRHKDIYAEFILPRTSKPRRNWDNHADEARGPAASLQECRGICEEDTSCLQYSHSEDGTCLTTSRPNLGQASVGIQSGWLNERISNFYAQAADCEGDGWIK</sequence>
<organism evidence="13 14">
    <name type="scientific">Cladosporium halotolerans</name>
    <dbReference type="NCBI Taxonomy" id="1052096"/>
    <lineage>
        <taxon>Eukaryota</taxon>
        <taxon>Fungi</taxon>
        <taxon>Dikarya</taxon>
        <taxon>Ascomycota</taxon>
        <taxon>Pezizomycotina</taxon>
        <taxon>Dothideomycetes</taxon>
        <taxon>Dothideomycetidae</taxon>
        <taxon>Cladosporiales</taxon>
        <taxon>Cladosporiaceae</taxon>
        <taxon>Cladosporium</taxon>
    </lineage>
</organism>
<name>A0AB34KFI5_9PEZI</name>
<comment type="pathway">
    <text evidence="2">Protein modification; protein glycosylation.</text>
</comment>
<dbReference type="RefSeq" id="XP_069227049.1">
    <property type="nucleotide sequence ID" value="XM_069376019.1"/>
</dbReference>
<dbReference type="PANTHER" id="PTHR23033:SF47">
    <property type="entry name" value="APPLE DOMAIN-CONTAINING PROTEIN-RELATED"/>
    <property type="match status" value="1"/>
</dbReference>
<evidence type="ECO:0000256" key="9">
    <source>
        <dbReference type="ARBA" id="ARBA00022968"/>
    </source>
</evidence>
<dbReference type="EC" id="2.4.1.122" evidence="4"/>
<protein>
    <recommendedName>
        <fullName evidence="4">N-acetylgalactosaminide beta-1,3-galactosyltransferase</fullName>
        <ecNumber evidence="4">2.4.1.122</ecNumber>
    </recommendedName>
</protein>
<dbReference type="GO" id="GO:0016020">
    <property type="term" value="C:membrane"/>
    <property type="evidence" value="ECO:0007669"/>
    <property type="project" value="UniProtKB-SubCell"/>
</dbReference>
<keyword evidence="10" id="KW-1133">Transmembrane helix</keyword>
<evidence type="ECO:0000256" key="2">
    <source>
        <dbReference type="ARBA" id="ARBA00004922"/>
    </source>
</evidence>
<dbReference type="Proteomes" id="UP000803884">
    <property type="component" value="Unassembled WGS sequence"/>
</dbReference>
<dbReference type="PANTHER" id="PTHR23033">
    <property type="entry name" value="BETA1,3-GALACTOSYLTRANSFERASE"/>
    <property type="match status" value="1"/>
</dbReference>
<accession>A0AB34KFI5</accession>
<keyword evidence="8" id="KW-0547">Nucleotide-binding</keyword>
<dbReference type="Gene3D" id="3.90.550.50">
    <property type="match status" value="1"/>
</dbReference>
<dbReference type="Pfam" id="PF02434">
    <property type="entry name" value="Fringe"/>
    <property type="match status" value="1"/>
</dbReference>
<evidence type="ECO:0000259" key="12">
    <source>
        <dbReference type="Pfam" id="PF02434"/>
    </source>
</evidence>
<dbReference type="InterPro" id="IPR026050">
    <property type="entry name" value="C1GALT1/C1GALT1_chp1"/>
</dbReference>
<evidence type="ECO:0000256" key="4">
    <source>
        <dbReference type="ARBA" id="ARBA00012557"/>
    </source>
</evidence>